<dbReference type="NCBIfam" id="NF041680">
    <property type="entry name" value="transp_NF041680"/>
    <property type="match status" value="1"/>
</dbReference>
<dbReference type="RefSeq" id="WP_129891601.1">
    <property type="nucleotide sequence ID" value="NZ_CP035758.1"/>
</dbReference>
<dbReference type="InterPro" id="IPR012337">
    <property type="entry name" value="RNaseH-like_sf"/>
</dbReference>
<evidence type="ECO:0000259" key="1">
    <source>
        <dbReference type="Pfam" id="PF13546"/>
    </source>
</evidence>
<organism evidence="2 3">
    <name type="scientific">Ktedonosporobacter rubrisoli</name>
    <dbReference type="NCBI Taxonomy" id="2509675"/>
    <lineage>
        <taxon>Bacteria</taxon>
        <taxon>Bacillati</taxon>
        <taxon>Chloroflexota</taxon>
        <taxon>Ktedonobacteria</taxon>
        <taxon>Ktedonobacterales</taxon>
        <taxon>Ktedonosporobacteraceae</taxon>
        <taxon>Ktedonosporobacter</taxon>
    </lineage>
</organism>
<dbReference type="EMBL" id="CP035758">
    <property type="protein sequence ID" value="QBD80537.1"/>
    <property type="molecule type" value="Genomic_DNA"/>
</dbReference>
<gene>
    <name evidence="2" type="ORF">EPA93_33025</name>
</gene>
<reference evidence="2 3" key="1">
    <citation type="submission" date="2019-01" db="EMBL/GenBank/DDBJ databases">
        <title>Ktedonosporobacter rubrisoli SCAWS-G2.</title>
        <authorList>
            <person name="Huang Y."/>
            <person name="Yan B."/>
        </authorList>
    </citation>
    <scope>NUCLEOTIDE SEQUENCE [LARGE SCALE GENOMIC DNA]</scope>
    <source>
        <strain evidence="2 3">SCAWS-G2</strain>
    </source>
</reference>
<evidence type="ECO:0000313" key="2">
    <source>
        <dbReference type="EMBL" id="QBD80537.1"/>
    </source>
</evidence>
<feature type="domain" description="Transposase IS701-like DDE" evidence="1">
    <location>
        <begin position="13"/>
        <end position="253"/>
    </location>
</feature>
<dbReference type="Proteomes" id="UP000290365">
    <property type="component" value="Chromosome"/>
</dbReference>
<evidence type="ECO:0000313" key="3">
    <source>
        <dbReference type="Proteomes" id="UP000290365"/>
    </source>
</evidence>
<dbReference type="KEGG" id="kbs:EPA93_33025"/>
<accession>A0A4P6JXP8</accession>
<dbReference type="OrthoDB" id="143334at2"/>
<dbReference type="InterPro" id="IPR038721">
    <property type="entry name" value="IS701-like_DDE_dom"/>
</dbReference>
<keyword evidence="3" id="KW-1185">Reference proteome</keyword>
<dbReference type="AlphaFoldDB" id="A0A4P6JXP8"/>
<protein>
    <submittedName>
        <fullName evidence="2">Transposase</fullName>
    </submittedName>
</protein>
<sequence length="434" mass="49514">MHFNILQQFRQQVYTCFERGADALFNVCDALLVEPQARSLVELSQAPCFERRWSSLYQALTNGKINDAALRTVCIQAFLQQRASDELICLSVDSSSVPRPEAQTSPDRGIIYVPNLPRASKPISAGWHFSTMMLLPSEPGSWVGILDQRRIPTHQTAIEVAIMQLREVVPQLPRRVLILADRWYATADFLRVCRALGCEVLIRLKRNRKLYRAPVRTSTRGRRPLDGPLLQGTRPETLTGVDESFVGTDEKGRAVHLTRWNGLHFQQGRDVEVAVVRVMREGAKDSKRDPRESWFVQLSTQTALPLIAPTYALRFSQEHAYRFMKQDLLWTQAHVRMPEQFERWSLLVALALNQLALACHLGQAEYRPWESKQRSLTPRQVRRIMPSLLARLGTPACRCQPRGNSPGRACGFHPQPAPRYPVILKRKRKAKIEG</sequence>
<dbReference type="Gene3D" id="3.90.350.10">
    <property type="entry name" value="Transposase Inhibitor Protein From Tn5, Chain A, domain 1"/>
    <property type="match status" value="1"/>
</dbReference>
<dbReference type="SUPFAM" id="SSF53098">
    <property type="entry name" value="Ribonuclease H-like"/>
    <property type="match status" value="1"/>
</dbReference>
<name>A0A4P6JXP8_KTERU</name>
<dbReference type="Pfam" id="PF13546">
    <property type="entry name" value="DDE_5"/>
    <property type="match status" value="1"/>
</dbReference>
<proteinExistence type="predicted"/>